<reference evidence="9 10" key="1">
    <citation type="submission" date="2017-09" db="EMBL/GenBank/DDBJ databases">
        <title>Depth-based differentiation of microbial function through sediment-hosted aquifers and enrichment of novel symbionts in the deep terrestrial subsurface.</title>
        <authorList>
            <person name="Probst A.J."/>
            <person name="Ladd B."/>
            <person name="Jarett J.K."/>
            <person name="Geller-Mcgrath D.E."/>
            <person name="Sieber C.M."/>
            <person name="Emerson J.B."/>
            <person name="Anantharaman K."/>
            <person name="Thomas B.C."/>
            <person name="Malmstrom R."/>
            <person name="Stieglmeier M."/>
            <person name="Klingl A."/>
            <person name="Woyke T."/>
            <person name="Ryan C.M."/>
            <person name="Banfield J.F."/>
        </authorList>
    </citation>
    <scope>NUCLEOTIDE SEQUENCE [LARGE SCALE GENOMIC DNA]</scope>
    <source>
        <strain evidence="9">CG11_big_fil_rev_8_21_14_0_20_46_11</strain>
    </source>
</reference>
<dbReference type="GO" id="GO:0004749">
    <property type="term" value="F:ribose phosphate diphosphokinase activity"/>
    <property type="evidence" value="ECO:0007669"/>
    <property type="project" value="UniProtKB-EC"/>
</dbReference>
<dbReference type="GO" id="GO:0005524">
    <property type="term" value="F:ATP binding"/>
    <property type="evidence" value="ECO:0007669"/>
    <property type="project" value="UniProtKB-KW"/>
</dbReference>
<keyword evidence="4" id="KW-0547">Nucleotide-binding</keyword>
<keyword evidence="5" id="KW-0418">Kinase</keyword>
<evidence type="ECO:0000256" key="1">
    <source>
        <dbReference type="ARBA" id="ARBA00013247"/>
    </source>
</evidence>
<dbReference type="GO" id="GO:0000287">
    <property type="term" value="F:magnesium ion binding"/>
    <property type="evidence" value="ECO:0007669"/>
    <property type="project" value="InterPro"/>
</dbReference>
<gene>
    <name evidence="9" type="ORF">COV91_04530</name>
</gene>
<protein>
    <recommendedName>
        <fullName evidence="1">ribose-phosphate diphosphokinase</fullName>
        <ecNumber evidence="1">2.7.6.1</ecNumber>
    </recommendedName>
</protein>
<organism evidence="9 10">
    <name type="scientific">Candidatus Taylorbacteria bacterium CG11_big_fil_rev_8_21_14_0_20_46_11</name>
    <dbReference type="NCBI Taxonomy" id="1975025"/>
    <lineage>
        <taxon>Bacteria</taxon>
        <taxon>Candidatus Tayloriibacteriota</taxon>
    </lineage>
</organism>
<dbReference type="SUPFAM" id="SSF53271">
    <property type="entry name" value="PRTase-like"/>
    <property type="match status" value="2"/>
</dbReference>
<dbReference type="Gene3D" id="3.40.50.2020">
    <property type="match status" value="2"/>
</dbReference>
<dbReference type="EMBL" id="PCVG01000058">
    <property type="protein sequence ID" value="PIQ68364.1"/>
    <property type="molecule type" value="Genomic_DNA"/>
</dbReference>
<evidence type="ECO:0000256" key="6">
    <source>
        <dbReference type="ARBA" id="ARBA00022840"/>
    </source>
</evidence>
<keyword evidence="3" id="KW-0545">Nucleotide biosynthesis</keyword>
<dbReference type="GO" id="GO:0002189">
    <property type="term" value="C:ribose phosphate diphosphokinase complex"/>
    <property type="evidence" value="ECO:0007669"/>
    <property type="project" value="TreeGrafter"/>
</dbReference>
<feature type="domain" description="Ribose-phosphate pyrophosphokinase N-terminal" evidence="8">
    <location>
        <begin position="35"/>
        <end position="114"/>
    </location>
</feature>
<evidence type="ECO:0000256" key="2">
    <source>
        <dbReference type="ARBA" id="ARBA00022679"/>
    </source>
</evidence>
<dbReference type="NCBIfam" id="TIGR01251">
    <property type="entry name" value="ribP_PPkin"/>
    <property type="match status" value="1"/>
</dbReference>
<dbReference type="PANTHER" id="PTHR10210">
    <property type="entry name" value="RIBOSE-PHOSPHATE DIPHOSPHOKINASE FAMILY MEMBER"/>
    <property type="match status" value="1"/>
</dbReference>
<comment type="caution">
    <text evidence="9">The sequence shown here is derived from an EMBL/GenBank/DDBJ whole genome shotgun (WGS) entry which is preliminary data.</text>
</comment>
<dbReference type="SMART" id="SM01400">
    <property type="entry name" value="Pribosyltran_N"/>
    <property type="match status" value="1"/>
</dbReference>
<evidence type="ECO:0000256" key="5">
    <source>
        <dbReference type="ARBA" id="ARBA00022777"/>
    </source>
</evidence>
<dbReference type="AlphaFoldDB" id="A0A2H0KDA5"/>
<dbReference type="EC" id="2.7.6.1" evidence="1"/>
<dbReference type="GO" id="GO:0016301">
    <property type="term" value="F:kinase activity"/>
    <property type="evidence" value="ECO:0007669"/>
    <property type="project" value="UniProtKB-KW"/>
</dbReference>
<evidence type="ECO:0000256" key="7">
    <source>
        <dbReference type="ARBA" id="ARBA00049535"/>
    </source>
</evidence>
<proteinExistence type="predicted"/>
<dbReference type="GO" id="GO:0005737">
    <property type="term" value="C:cytoplasm"/>
    <property type="evidence" value="ECO:0007669"/>
    <property type="project" value="TreeGrafter"/>
</dbReference>
<comment type="catalytic activity">
    <reaction evidence="7">
        <text>D-ribose 5-phosphate + ATP = 5-phospho-alpha-D-ribose 1-diphosphate + AMP + H(+)</text>
        <dbReference type="Rhea" id="RHEA:15609"/>
        <dbReference type="ChEBI" id="CHEBI:15378"/>
        <dbReference type="ChEBI" id="CHEBI:30616"/>
        <dbReference type="ChEBI" id="CHEBI:58017"/>
        <dbReference type="ChEBI" id="CHEBI:78346"/>
        <dbReference type="ChEBI" id="CHEBI:456215"/>
        <dbReference type="EC" id="2.7.6.1"/>
    </reaction>
</comment>
<evidence type="ECO:0000313" key="9">
    <source>
        <dbReference type="EMBL" id="PIQ68364.1"/>
    </source>
</evidence>
<evidence type="ECO:0000256" key="4">
    <source>
        <dbReference type="ARBA" id="ARBA00022741"/>
    </source>
</evidence>
<keyword evidence="6" id="KW-0067">ATP-binding</keyword>
<dbReference type="CDD" id="cd06223">
    <property type="entry name" value="PRTases_typeI"/>
    <property type="match status" value="1"/>
</dbReference>
<name>A0A2H0KDA5_9BACT</name>
<keyword evidence="2" id="KW-0808">Transferase</keyword>
<dbReference type="InterPro" id="IPR005946">
    <property type="entry name" value="Rib-P_diPkinase"/>
</dbReference>
<dbReference type="InterPro" id="IPR029099">
    <property type="entry name" value="Pribosyltran_N"/>
</dbReference>
<evidence type="ECO:0000259" key="8">
    <source>
        <dbReference type="Pfam" id="PF13793"/>
    </source>
</evidence>
<dbReference type="GO" id="GO:0006164">
    <property type="term" value="P:purine nucleotide biosynthetic process"/>
    <property type="evidence" value="ECO:0007669"/>
    <property type="project" value="TreeGrafter"/>
</dbReference>
<dbReference type="GO" id="GO:0006015">
    <property type="term" value="P:5-phosphoribose 1-diphosphate biosynthetic process"/>
    <property type="evidence" value="ECO:0007669"/>
    <property type="project" value="TreeGrafter"/>
</dbReference>
<dbReference type="Pfam" id="PF13793">
    <property type="entry name" value="Pribosyltran_N"/>
    <property type="match status" value="1"/>
</dbReference>
<dbReference type="InterPro" id="IPR000836">
    <property type="entry name" value="PRTase_dom"/>
</dbReference>
<evidence type="ECO:0000313" key="10">
    <source>
        <dbReference type="Proteomes" id="UP000229342"/>
    </source>
</evidence>
<dbReference type="InterPro" id="IPR029057">
    <property type="entry name" value="PRTase-like"/>
</dbReference>
<dbReference type="PANTHER" id="PTHR10210:SF32">
    <property type="entry name" value="RIBOSE-PHOSPHATE PYROPHOSPHOKINASE 2"/>
    <property type="match status" value="1"/>
</dbReference>
<evidence type="ECO:0000256" key="3">
    <source>
        <dbReference type="ARBA" id="ARBA00022727"/>
    </source>
</evidence>
<sequence>MVNLILTTTAQHFGAYFKDRMGFRIIPLERNKDGKNSFPDGEVYVNVGSSLLDREGRFIVVHSGAPDPNGGLAELEYILSVLKRANKEIEVFFTYMPYSMQDKIHAEGETNAAEDLLQKLVQYYGVKKIYAIDPHFHSASWLSNLPFVSVSPHGVLTSAVKTDYPDAIFVSPDAGHEKRAQIQGFKKTRTDSYTVTYDSSSMAHLTGKTVAVVDDIIETGGTMVGFHTACSVQKPKELVAVVTHGVLPEGILRLQKTYVRVYLSNTISRQEANVDLATLIFQTLSL</sequence>
<accession>A0A2H0KDA5</accession>
<dbReference type="Proteomes" id="UP000229342">
    <property type="component" value="Unassembled WGS sequence"/>
</dbReference>